<name>A0A8T1W6M6_9STRA</name>
<dbReference type="PANTHER" id="PTHR11474">
    <property type="entry name" value="TYROSINASE FAMILY MEMBER"/>
    <property type="match status" value="1"/>
</dbReference>
<feature type="domain" description="Tyrosinase copper-binding" evidence="2">
    <location>
        <begin position="122"/>
        <end position="314"/>
    </location>
</feature>
<dbReference type="PANTHER" id="PTHR11474:SF126">
    <property type="entry name" value="TYROSINASE-LIKE PROTEIN TYR-1-RELATED"/>
    <property type="match status" value="1"/>
</dbReference>
<gene>
    <name evidence="3" type="ORF">PHYPSEUDO_012726</name>
</gene>
<dbReference type="Pfam" id="PF00264">
    <property type="entry name" value="Tyrosinase"/>
    <property type="match status" value="1"/>
</dbReference>
<dbReference type="OrthoDB" id="6132182at2759"/>
<dbReference type="Proteomes" id="UP000694044">
    <property type="component" value="Unassembled WGS sequence"/>
</dbReference>
<evidence type="ECO:0000313" key="4">
    <source>
        <dbReference type="Proteomes" id="UP000694044"/>
    </source>
</evidence>
<sequence length="542" mass="58307">MGTASQFWGVSTKRDLLYGMTGRRVLLAALALLAGATAEAKPTRVRKSWAAYSNNEKGAREVLLCCAMIRRQLRPFPCFHTLAELYLSAVEKAMASGGHLQFTQVYMDAGSLEQVVGTCGAPAWYRKYLLGYENMLRSLDTTFSDLTLPYWDVFEDSAKRISTTTKCNAIEGCSPILADLGGCEGPELLPGEYVVNGEVIPSGNCANNSVAAHACASGKKCEKCIPRGDWNIGDSSLEFGPTTFADLIRHASDANGSSSSGASAMDILRKEVQNSIQMTLHSLLGGVYETRAAAFDPIFLSHYATIDMVYQFFQSCNQSISLTGSCNGNGELKISPTATIPLKIKDTTVEKHTDLGAFFKNVGTTFKSMDAFAVEYEMSPFLQNMLKKFSLQCNADQSATGAISYATAKSTFEDAAGINTLVNDLVACDQSSKLNGTTTEAASAFISCELLSSLQNGVFTNFSTPVREFFGATQEDLPKCVANLAALTSVEVTVTPSTTCQKAIYKDTSISTKTDFNSATDGFAIVTRGAKDGNVRYMNPPN</sequence>
<dbReference type="AlphaFoldDB" id="A0A8T1W6M6"/>
<evidence type="ECO:0000259" key="2">
    <source>
        <dbReference type="Pfam" id="PF00264"/>
    </source>
</evidence>
<evidence type="ECO:0000256" key="1">
    <source>
        <dbReference type="ARBA" id="ARBA00023008"/>
    </source>
</evidence>
<dbReference type="GO" id="GO:0016491">
    <property type="term" value="F:oxidoreductase activity"/>
    <property type="evidence" value="ECO:0007669"/>
    <property type="project" value="InterPro"/>
</dbReference>
<keyword evidence="4" id="KW-1185">Reference proteome</keyword>
<organism evidence="3 4">
    <name type="scientific">Phytophthora pseudosyringae</name>
    <dbReference type="NCBI Taxonomy" id="221518"/>
    <lineage>
        <taxon>Eukaryota</taxon>
        <taxon>Sar</taxon>
        <taxon>Stramenopiles</taxon>
        <taxon>Oomycota</taxon>
        <taxon>Peronosporomycetes</taxon>
        <taxon>Peronosporales</taxon>
        <taxon>Peronosporaceae</taxon>
        <taxon>Phytophthora</taxon>
    </lineage>
</organism>
<reference evidence="3" key="1">
    <citation type="submission" date="2021-02" db="EMBL/GenBank/DDBJ databases">
        <authorList>
            <person name="Palmer J.M."/>
        </authorList>
    </citation>
    <scope>NUCLEOTIDE SEQUENCE</scope>
    <source>
        <strain evidence="3">SCRP734</strain>
    </source>
</reference>
<protein>
    <recommendedName>
        <fullName evidence="2">Tyrosinase copper-binding domain-containing protein</fullName>
    </recommendedName>
</protein>
<accession>A0A8T1W6M6</accession>
<dbReference type="InterPro" id="IPR002227">
    <property type="entry name" value="Tyrosinase_Cu-bd"/>
</dbReference>
<dbReference type="EMBL" id="JAGDFM010000062">
    <property type="protein sequence ID" value="KAG7388348.1"/>
    <property type="molecule type" value="Genomic_DNA"/>
</dbReference>
<dbReference type="InterPro" id="IPR050316">
    <property type="entry name" value="Tyrosinase/Hemocyanin"/>
</dbReference>
<proteinExistence type="predicted"/>
<keyword evidence="1" id="KW-0186">Copper</keyword>
<evidence type="ECO:0000313" key="3">
    <source>
        <dbReference type="EMBL" id="KAG7388348.1"/>
    </source>
</evidence>
<comment type="caution">
    <text evidence="3">The sequence shown here is derived from an EMBL/GenBank/DDBJ whole genome shotgun (WGS) entry which is preliminary data.</text>
</comment>